<organism evidence="1 2">
    <name type="scientific">Streptomyces jumonjinensis</name>
    <dbReference type="NCBI Taxonomy" id="1945"/>
    <lineage>
        <taxon>Bacteria</taxon>
        <taxon>Bacillati</taxon>
        <taxon>Actinomycetota</taxon>
        <taxon>Actinomycetes</taxon>
        <taxon>Kitasatosporales</taxon>
        <taxon>Streptomycetaceae</taxon>
        <taxon>Streptomyces</taxon>
    </lineage>
</organism>
<name>A0A646KP57_STRJU</name>
<evidence type="ECO:0000313" key="1">
    <source>
        <dbReference type="EMBL" id="MQT03847.1"/>
    </source>
</evidence>
<sequence>MADEALARSRDASVRIPEDTPVPWPWLGPFDHHKVAAARISCGALLGRPGWVTGAVADVPAALSTPHVRQRALLTLDLAAGLLAAGDVDEAFTVASEALRVGAETESHRLIHGAVALRGRYTGARPPRCVVAFDEQLAAVL</sequence>
<protein>
    <submittedName>
        <fullName evidence="1">Uncharacterized protein</fullName>
    </submittedName>
</protein>
<keyword evidence="2" id="KW-1185">Reference proteome</keyword>
<comment type="caution">
    <text evidence="1">The sequence shown here is derived from an EMBL/GenBank/DDBJ whole genome shotgun (WGS) entry which is preliminary data.</text>
</comment>
<dbReference type="EMBL" id="VCLA01000180">
    <property type="protein sequence ID" value="MQT03847.1"/>
    <property type="molecule type" value="Genomic_DNA"/>
</dbReference>
<dbReference type="Proteomes" id="UP000419138">
    <property type="component" value="Unassembled WGS sequence"/>
</dbReference>
<reference evidence="1 2" key="1">
    <citation type="submission" date="2019-05" db="EMBL/GenBank/DDBJ databases">
        <title>Comparative genomics and metabolomics analyses of clavulanic acid producing Streptomyces species provides insight into specialized metabolism and evolution of beta-lactam biosynthetic gene clusters.</title>
        <authorList>
            <person name="Moore M.A."/>
            <person name="Cruz-Morales P."/>
            <person name="Barona Gomez F."/>
            <person name="Kapil T."/>
        </authorList>
    </citation>
    <scope>NUCLEOTIDE SEQUENCE [LARGE SCALE GENOMIC DNA]</scope>
    <source>
        <strain evidence="1 2">NRRL 5741</strain>
    </source>
</reference>
<gene>
    <name evidence="1" type="ORF">FF041_27865</name>
</gene>
<dbReference type="AlphaFoldDB" id="A0A646KP57"/>
<proteinExistence type="predicted"/>
<accession>A0A646KP57</accession>
<evidence type="ECO:0000313" key="2">
    <source>
        <dbReference type="Proteomes" id="UP000419138"/>
    </source>
</evidence>